<gene>
    <name evidence="2" type="ORF">EPA93_13375</name>
</gene>
<evidence type="ECO:0000313" key="3">
    <source>
        <dbReference type="Proteomes" id="UP000290365"/>
    </source>
</evidence>
<dbReference type="Proteomes" id="UP000290365">
    <property type="component" value="Chromosome"/>
</dbReference>
<feature type="domain" description="VOC" evidence="1">
    <location>
        <begin position="7"/>
        <end position="128"/>
    </location>
</feature>
<sequence length="134" mass="15009">MQLNANGLSHLGLRVTNLARTKQFYVQTLGCQLLRETDGGILVNVAGILVTFYEIDADSAIYDRFNPFRVGLDHLALAVETPGLLADLKRDFDKAGVRNNGIEEDPETHDQYISFYDPDGIAWELYALSTPYEK</sequence>
<protein>
    <submittedName>
        <fullName evidence="2">VOC family protein</fullName>
    </submittedName>
</protein>
<dbReference type="KEGG" id="kbs:EPA93_13375"/>
<dbReference type="InterPro" id="IPR004360">
    <property type="entry name" value="Glyas_Fos-R_dOase_dom"/>
</dbReference>
<accession>A0A4V0YYP5</accession>
<dbReference type="AlphaFoldDB" id="A0A4V0YYP5"/>
<evidence type="ECO:0000259" key="1">
    <source>
        <dbReference type="PROSITE" id="PS51819"/>
    </source>
</evidence>
<proteinExistence type="predicted"/>
<dbReference type="InterPro" id="IPR037523">
    <property type="entry name" value="VOC_core"/>
</dbReference>
<dbReference type="RefSeq" id="WP_129888005.1">
    <property type="nucleotide sequence ID" value="NZ_CP035758.1"/>
</dbReference>
<organism evidence="2 3">
    <name type="scientific">Ktedonosporobacter rubrisoli</name>
    <dbReference type="NCBI Taxonomy" id="2509675"/>
    <lineage>
        <taxon>Bacteria</taxon>
        <taxon>Bacillati</taxon>
        <taxon>Chloroflexota</taxon>
        <taxon>Ktedonobacteria</taxon>
        <taxon>Ktedonobacterales</taxon>
        <taxon>Ktedonosporobacteraceae</taxon>
        <taxon>Ktedonosporobacter</taxon>
    </lineage>
</organism>
<dbReference type="CDD" id="cd06587">
    <property type="entry name" value="VOC"/>
    <property type="match status" value="1"/>
</dbReference>
<dbReference type="InterPro" id="IPR029068">
    <property type="entry name" value="Glyas_Bleomycin-R_OHBP_Dase"/>
</dbReference>
<name>A0A4V0YYP5_KTERU</name>
<dbReference type="EMBL" id="CP035758">
    <property type="protein sequence ID" value="QBD76941.1"/>
    <property type="molecule type" value="Genomic_DNA"/>
</dbReference>
<dbReference type="Gene3D" id="3.10.180.10">
    <property type="entry name" value="2,3-Dihydroxybiphenyl 1,2-Dioxygenase, domain 1"/>
    <property type="match status" value="1"/>
</dbReference>
<reference evidence="2 3" key="1">
    <citation type="submission" date="2019-01" db="EMBL/GenBank/DDBJ databases">
        <title>Ktedonosporobacter rubrisoli SCAWS-G2.</title>
        <authorList>
            <person name="Huang Y."/>
            <person name="Yan B."/>
        </authorList>
    </citation>
    <scope>NUCLEOTIDE SEQUENCE [LARGE SCALE GENOMIC DNA]</scope>
    <source>
        <strain evidence="2 3">SCAWS-G2</strain>
    </source>
</reference>
<keyword evidence="3" id="KW-1185">Reference proteome</keyword>
<dbReference type="OrthoDB" id="9795618at2"/>
<dbReference type="PROSITE" id="PS51819">
    <property type="entry name" value="VOC"/>
    <property type="match status" value="1"/>
</dbReference>
<dbReference type="Pfam" id="PF00903">
    <property type="entry name" value="Glyoxalase"/>
    <property type="match status" value="1"/>
</dbReference>
<evidence type="ECO:0000313" key="2">
    <source>
        <dbReference type="EMBL" id="QBD76941.1"/>
    </source>
</evidence>
<dbReference type="SUPFAM" id="SSF54593">
    <property type="entry name" value="Glyoxalase/Bleomycin resistance protein/Dihydroxybiphenyl dioxygenase"/>
    <property type="match status" value="1"/>
</dbReference>